<dbReference type="EMBL" id="VULR01000008">
    <property type="protein sequence ID" value="MSS43526.1"/>
    <property type="molecule type" value="Genomic_DNA"/>
</dbReference>
<dbReference type="Proteomes" id="UP000462760">
    <property type="component" value="Unassembled WGS sequence"/>
</dbReference>
<dbReference type="Pfam" id="PF09115">
    <property type="entry name" value="DNApol3-delta_C"/>
    <property type="match status" value="1"/>
</dbReference>
<evidence type="ECO:0000313" key="12">
    <source>
        <dbReference type="Proteomes" id="UP001108123"/>
    </source>
</evidence>
<dbReference type="InterPro" id="IPR015199">
    <property type="entry name" value="DNA_pol_III_delta_C"/>
</dbReference>
<evidence type="ECO:0000256" key="6">
    <source>
        <dbReference type="ARBA" id="ARBA00022932"/>
    </source>
</evidence>
<evidence type="ECO:0000256" key="1">
    <source>
        <dbReference type="ARBA" id="ARBA00012417"/>
    </source>
</evidence>
<dbReference type="PANTHER" id="PTHR11669:SF8">
    <property type="entry name" value="DNA POLYMERASE III SUBUNIT DELTA"/>
    <property type="match status" value="1"/>
</dbReference>
<proteinExistence type="predicted"/>
<evidence type="ECO:0000256" key="2">
    <source>
        <dbReference type="ARBA" id="ARBA00014363"/>
    </source>
</evidence>
<comment type="catalytic activity">
    <reaction evidence="7">
        <text>DNA(n) + a 2'-deoxyribonucleoside 5'-triphosphate = DNA(n+1) + diphosphate</text>
        <dbReference type="Rhea" id="RHEA:22508"/>
        <dbReference type="Rhea" id="RHEA-COMP:17339"/>
        <dbReference type="Rhea" id="RHEA-COMP:17340"/>
        <dbReference type="ChEBI" id="CHEBI:33019"/>
        <dbReference type="ChEBI" id="CHEBI:61560"/>
        <dbReference type="ChEBI" id="CHEBI:173112"/>
        <dbReference type="EC" id="2.7.7.7"/>
    </reaction>
</comment>
<dbReference type="InterPro" id="IPR004622">
    <property type="entry name" value="DNA_pol_HolB"/>
</dbReference>
<dbReference type="GO" id="GO:0009360">
    <property type="term" value="C:DNA polymerase III complex"/>
    <property type="evidence" value="ECO:0007669"/>
    <property type="project" value="InterPro"/>
</dbReference>
<organism evidence="10 11">
    <name type="scientific">Anaerosalibacter bizertensis</name>
    <dbReference type="NCBI Taxonomy" id="932217"/>
    <lineage>
        <taxon>Bacteria</taxon>
        <taxon>Bacillati</taxon>
        <taxon>Bacillota</taxon>
        <taxon>Tissierellia</taxon>
        <taxon>Tissierellales</taxon>
        <taxon>Sporanaerobacteraceae</taxon>
        <taxon>Anaerosalibacter</taxon>
    </lineage>
</organism>
<dbReference type="GO" id="GO:0006261">
    <property type="term" value="P:DNA-templated DNA replication"/>
    <property type="evidence" value="ECO:0007669"/>
    <property type="project" value="TreeGrafter"/>
</dbReference>
<dbReference type="Proteomes" id="UP001108123">
    <property type="component" value="Unassembled WGS sequence"/>
</dbReference>
<evidence type="ECO:0000256" key="4">
    <source>
        <dbReference type="ARBA" id="ARBA00022695"/>
    </source>
</evidence>
<evidence type="ECO:0000256" key="5">
    <source>
        <dbReference type="ARBA" id="ARBA00022705"/>
    </source>
</evidence>
<feature type="domain" description="DNA polymerase III delta subunit C-terminal" evidence="8">
    <location>
        <begin position="208"/>
        <end position="323"/>
    </location>
</feature>
<keyword evidence="3 10" id="KW-0808">Transferase</keyword>
<dbReference type="GO" id="GO:0003887">
    <property type="term" value="F:DNA-directed DNA polymerase activity"/>
    <property type="evidence" value="ECO:0007669"/>
    <property type="project" value="UniProtKB-KW"/>
</dbReference>
<evidence type="ECO:0000256" key="3">
    <source>
        <dbReference type="ARBA" id="ARBA00022679"/>
    </source>
</evidence>
<dbReference type="OrthoDB" id="9810148at2"/>
<evidence type="ECO:0000313" key="10">
    <source>
        <dbReference type="EMBL" id="MSS43526.1"/>
    </source>
</evidence>
<dbReference type="GO" id="GO:0003677">
    <property type="term" value="F:DNA binding"/>
    <property type="evidence" value="ECO:0007669"/>
    <property type="project" value="InterPro"/>
</dbReference>
<dbReference type="AlphaFoldDB" id="A0A844FHV5"/>
<dbReference type="EMBL" id="JAKNID010000026">
    <property type="protein sequence ID" value="MCG4565302.1"/>
    <property type="molecule type" value="Genomic_DNA"/>
</dbReference>
<accession>A0A844FHV5</accession>
<dbReference type="GO" id="GO:0008408">
    <property type="term" value="F:3'-5' exonuclease activity"/>
    <property type="evidence" value="ECO:0007669"/>
    <property type="project" value="InterPro"/>
</dbReference>
<dbReference type="PANTHER" id="PTHR11669">
    <property type="entry name" value="REPLICATION FACTOR C / DNA POLYMERASE III GAMMA-TAU SUBUNIT"/>
    <property type="match status" value="1"/>
</dbReference>
<reference evidence="9" key="2">
    <citation type="submission" date="2022-01" db="EMBL/GenBank/DDBJ databases">
        <title>Collection of gut derived symbiotic bacterial strains cultured from healthy donors.</title>
        <authorList>
            <person name="Lin H."/>
            <person name="Kohout C."/>
            <person name="Waligurski E."/>
            <person name="Pamer E.G."/>
        </authorList>
    </citation>
    <scope>NUCLEOTIDE SEQUENCE</scope>
    <source>
        <strain evidence="9">MSK.14.39</strain>
    </source>
</reference>
<evidence type="ECO:0000313" key="9">
    <source>
        <dbReference type="EMBL" id="MCG4565302.1"/>
    </source>
</evidence>
<keyword evidence="5" id="KW-0235">DNA replication</keyword>
<dbReference type="FunFam" id="3.40.50.300:FF:001255">
    <property type="entry name" value="DNA polymerase III subunit delta"/>
    <property type="match status" value="1"/>
</dbReference>
<keyword evidence="4 10" id="KW-0548">Nucleotidyltransferase</keyword>
<dbReference type="InterPro" id="IPR050238">
    <property type="entry name" value="DNA_Rep/Repair_Clamp_Loader"/>
</dbReference>
<reference evidence="10 11" key="1">
    <citation type="submission" date="2019-08" db="EMBL/GenBank/DDBJ databases">
        <title>In-depth cultivation of the pig gut microbiome towards novel bacterial diversity and tailored functional studies.</title>
        <authorList>
            <person name="Wylensek D."/>
            <person name="Hitch T.C.A."/>
            <person name="Clavel T."/>
        </authorList>
    </citation>
    <scope>NUCLEOTIDE SEQUENCE [LARGE SCALE GENOMIC DNA]</scope>
    <source>
        <strain evidence="10 11">Med78-601-WT-4W-RMD-3</strain>
    </source>
</reference>
<dbReference type="Pfam" id="PF13177">
    <property type="entry name" value="DNA_pol3_delta2"/>
    <property type="match status" value="1"/>
</dbReference>
<dbReference type="EC" id="2.7.7.7" evidence="1"/>
<keyword evidence="12" id="KW-1185">Reference proteome</keyword>
<dbReference type="NCBIfam" id="TIGR00678">
    <property type="entry name" value="holB"/>
    <property type="match status" value="1"/>
</dbReference>
<dbReference type="Gene3D" id="3.40.50.300">
    <property type="entry name" value="P-loop containing nucleotide triphosphate hydrolases"/>
    <property type="match status" value="1"/>
</dbReference>
<protein>
    <recommendedName>
        <fullName evidence="2">DNA polymerase III subunit delta'</fullName>
        <ecNumber evidence="1">2.7.7.7</ecNumber>
    </recommendedName>
</protein>
<sequence length="325" mass="37607">MDFNDIVGHERIIKNLKNSIKKDSISHSYLFQGSEAIGKKKVAMAFSKTLLCKKGGLEPCNECSSCIKFDSGNHPDFYLIEEDGNIIRKKQIEEAIKSMITKPLESKRKIYIIDNSFKMRVEAQNSFLKTLEEPPSYVNIILISTSTEKLLPTILSRCEIIKFNPIKKDDISAFLQENYNKTVEEAEFISSFSKGSIGMAINLSTNEEFFHRREELIKIIDNIIKGDKLKVFASIDFFDENKDFINEILDIIIYWFRDLYIFKELGNNDLIINKDKLDLLSTQVSLSNDKINDIIKDVEKTRQNIERRVNYQLSIEGMLLKMQEV</sequence>
<comment type="caution">
    <text evidence="10">The sequence shown here is derived from an EMBL/GenBank/DDBJ whole genome shotgun (WGS) entry which is preliminary data.</text>
</comment>
<evidence type="ECO:0000313" key="11">
    <source>
        <dbReference type="Proteomes" id="UP000462760"/>
    </source>
</evidence>
<dbReference type="SUPFAM" id="SSF52540">
    <property type="entry name" value="P-loop containing nucleoside triphosphate hydrolases"/>
    <property type="match status" value="1"/>
</dbReference>
<dbReference type="RefSeq" id="WP_154484207.1">
    <property type="nucleotide sequence ID" value="NZ_JAKNID010000026.1"/>
</dbReference>
<gene>
    <name evidence="10" type="primary">holB</name>
    <name evidence="10" type="ORF">FYJ27_07275</name>
    <name evidence="9" type="ORF">L0P62_07570</name>
</gene>
<name>A0A844FHV5_9FIRM</name>
<evidence type="ECO:0000259" key="8">
    <source>
        <dbReference type="Pfam" id="PF09115"/>
    </source>
</evidence>
<evidence type="ECO:0000256" key="7">
    <source>
        <dbReference type="ARBA" id="ARBA00049244"/>
    </source>
</evidence>
<dbReference type="InterPro" id="IPR027417">
    <property type="entry name" value="P-loop_NTPase"/>
</dbReference>
<keyword evidence="6" id="KW-0239">DNA-directed DNA polymerase</keyword>